<gene>
    <name evidence="1" type="ORF">Y900_029825</name>
</gene>
<protein>
    <submittedName>
        <fullName evidence="1">Uncharacterized protein</fullName>
    </submittedName>
</protein>
<evidence type="ECO:0000313" key="1">
    <source>
        <dbReference type="EMBL" id="KDE96837.1"/>
    </source>
</evidence>
<reference evidence="1" key="1">
    <citation type="submission" date="2014-05" db="EMBL/GenBank/DDBJ databases">
        <title>Genome sequence of Mycobacterium aromaticivorans strain JS19b1T (= DSM 45407T).</title>
        <authorList>
            <person name="Kwak Y."/>
            <person name="Park G.-S."/>
            <person name="Li Q.X."/>
            <person name="Lee S.-E."/>
            <person name="Shin J.-H."/>
        </authorList>
    </citation>
    <scope>NUCLEOTIDE SEQUENCE [LARGE SCALE GENOMIC DNA]</scope>
    <source>
        <strain evidence="1">JS19b1</strain>
    </source>
</reference>
<comment type="caution">
    <text evidence="1">The sequence shown here is derived from an EMBL/GenBank/DDBJ whole genome shotgun (WGS) entry which is preliminary data.</text>
</comment>
<name>A0A064CDM2_9MYCO</name>
<proteinExistence type="predicted"/>
<accession>A0A064CDM2</accession>
<organism evidence="1 2">
    <name type="scientific">Mycolicibacterium aromaticivorans JS19b1 = JCM 16368</name>
    <dbReference type="NCBI Taxonomy" id="1440774"/>
    <lineage>
        <taxon>Bacteria</taxon>
        <taxon>Bacillati</taxon>
        <taxon>Actinomycetota</taxon>
        <taxon>Actinomycetes</taxon>
        <taxon>Mycobacteriales</taxon>
        <taxon>Mycobacteriaceae</taxon>
        <taxon>Mycolicibacterium</taxon>
    </lineage>
</organism>
<dbReference type="AlphaFoldDB" id="A0A064CDM2"/>
<dbReference type="STRING" id="1440774.Y900_029825"/>
<sequence>MHVRRLTVKQYFRITALLPQYQYVVGKQKSERSLLPGSQCFRYSGASAGGLGHGEVFPHDRAVAFSVQEQEERANLAVRRSNREISPAFRDARIKRHYVGEFVPERGGN</sequence>
<keyword evidence="2" id="KW-1185">Reference proteome</keyword>
<evidence type="ECO:0000313" key="2">
    <source>
        <dbReference type="Proteomes" id="UP000022835"/>
    </source>
</evidence>
<dbReference type="Proteomes" id="UP000022835">
    <property type="component" value="Unassembled WGS sequence"/>
</dbReference>
<dbReference type="EMBL" id="JALN02000003">
    <property type="protein sequence ID" value="KDE96837.1"/>
    <property type="molecule type" value="Genomic_DNA"/>
</dbReference>